<keyword evidence="4 5" id="KW-0472">Membrane</keyword>
<feature type="domain" description="G-protein coupled receptors family 2 profile 2" evidence="6">
    <location>
        <begin position="1"/>
        <end position="166"/>
    </location>
</feature>
<organism evidence="8 9">
    <name type="scientific">Helobdella robusta</name>
    <name type="common">Californian leech</name>
    <dbReference type="NCBI Taxonomy" id="6412"/>
    <lineage>
        <taxon>Eukaryota</taxon>
        <taxon>Metazoa</taxon>
        <taxon>Spiralia</taxon>
        <taxon>Lophotrochozoa</taxon>
        <taxon>Annelida</taxon>
        <taxon>Clitellata</taxon>
        <taxon>Hirudinea</taxon>
        <taxon>Rhynchobdellida</taxon>
        <taxon>Glossiphoniidae</taxon>
        <taxon>Helobdella</taxon>
    </lineage>
</organism>
<dbReference type="InterPro" id="IPR000832">
    <property type="entry name" value="GPCR_2_secretin-like"/>
</dbReference>
<dbReference type="GeneID" id="20195752"/>
<dbReference type="InterPro" id="IPR017981">
    <property type="entry name" value="GPCR_2-like_7TM"/>
</dbReference>
<feature type="transmembrane region" description="Helical" evidence="5">
    <location>
        <begin position="23"/>
        <end position="44"/>
    </location>
</feature>
<dbReference type="KEGG" id="hro:HELRODRAFT_120609"/>
<dbReference type="GO" id="GO:0007166">
    <property type="term" value="P:cell surface receptor signaling pathway"/>
    <property type="evidence" value="ECO:0007669"/>
    <property type="project" value="InterPro"/>
</dbReference>
<dbReference type="PROSITE" id="PS00650">
    <property type="entry name" value="G_PROTEIN_RECEP_F2_2"/>
    <property type="match status" value="1"/>
</dbReference>
<dbReference type="OrthoDB" id="6022368at2759"/>
<evidence type="ECO:0000256" key="4">
    <source>
        <dbReference type="ARBA" id="ARBA00023136"/>
    </source>
</evidence>
<dbReference type="InterPro" id="IPR050332">
    <property type="entry name" value="GPCR_2"/>
</dbReference>
<dbReference type="PRINTS" id="PR00249">
    <property type="entry name" value="GPCRSECRETIN"/>
</dbReference>
<keyword evidence="2 5" id="KW-0812">Transmembrane</keyword>
<dbReference type="RefSeq" id="XP_009029069.1">
    <property type="nucleotide sequence ID" value="XM_009030821.1"/>
</dbReference>
<evidence type="ECO:0000256" key="3">
    <source>
        <dbReference type="ARBA" id="ARBA00022989"/>
    </source>
</evidence>
<dbReference type="InterPro" id="IPR017983">
    <property type="entry name" value="GPCR_2_secretin-like_CS"/>
</dbReference>
<comment type="subcellular location">
    <subcellularLocation>
        <location evidence="1">Membrane</location>
        <topology evidence="1">Multi-pass membrane protein</topology>
    </subcellularLocation>
</comment>
<feature type="transmembrane region" description="Helical" evidence="5">
    <location>
        <begin position="141"/>
        <end position="165"/>
    </location>
</feature>
<dbReference type="PANTHER" id="PTHR45620">
    <property type="entry name" value="PDF RECEPTOR-LIKE PROTEIN-RELATED"/>
    <property type="match status" value="1"/>
</dbReference>
<dbReference type="Gene3D" id="1.20.1070.10">
    <property type="entry name" value="Rhodopsin 7-helix transmembrane proteins"/>
    <property type="match status" value="1"/>
</dbReference>
<dbReference type="Proteomes" id="UP000015101">
    <property type="component" value="Unassembled WGS sequence"/>
</dbReference>
<name>T1EGQ2_HELRO</name>
<dbReference type="HOGENOM" id="CLU_1418419_0_0_1"/>
<dbReference type="EMBL" id="KB097639">
    <property type="protein sequence ID" value="ESN92769.1"/>
    <property type="molecule type" value="Genomic_DNA"/>
</dbReference>
<protein>
    <recommendedName>
        <fullName evidence="6">G-protein coupled receptors family 2 profile 2 domain-containing protein</fullName>
    </recommendedName>
</protein>
<dbReference type="EnsemblMetazoa" id="HelroT120609">
    <property type="protein sequence ID" value="HelroP120609"/>
    <property type="gene ID" value="HelroG120609"/>
</dbReference>
<dbReference type="SUPFAM" id="SSF81321">
    <property type="entry name" value="Family A G protein-coupled receptor-like"/>
    <property type="match status" value="1"/>
</dbReference>
<dbReference type="AlphaFoldDB" id="T1EGQ2"/>
<dbReference type="EMBL" id="AMQM01001871">
    <property type="status" value="NOT_ANNOTATED_CDS"/>
    <property type="molecule type" value="Genomic_DNA"/>
</dbReference>
<dbReference type="eggNOG" id="KOG4564">
    <property type="taxonomic scope" value="Eukaryota"/>
</dbReference>
<keyword evidence="9" id="KW-1185">Reference proteome</keyword>
<evidence type="ECO:0000256" key="2">
    <source>
        <dbReference type="ARBA" id="ARBA00022692"/>
    </source>
</evidence>
<dbReference type="Pfam" id="PF00002">
    <property type="entry name" value="7tm_2"/>
    <property type="match status" value="1"/>
</dbReference>
<gene>
    <name evidence="8" type="primary">20195752</name>
    <name evidence="7" type="ORF">HELRODRAFT_120609</name>
</gene>
<evidence type="ECO:0000256" key="5">
    <source>
        <dbReference type="SAM" id="Phobius"/>
    </source>
</evidence>
<evidence type="ECO:0000313" key="7">
    <source>
        <dbReference type="EMBL" id="ESN92769.1"/>
    </source>
</evidence>
<dbReference type="EMBL" id="AMQM01001870">
    <property type="status" value="NOT_ANNOTATED_CDS"/>
    <property type="molecule type" value="Genomic_DNA"/>
</dbReference>
<dbReference type="OMA" id="CWNINAG"/>
<dbReference type="GO" id="GO:0004930">
    <property type="term" value="F:G protein-coupled receptor activity"/>
    <property type="evidence" value="ECO:0007669"/>
    <property type="project" value="InterPro"/>
</dbReference>
<feature type="transmembrane region" description="Helical" evidence="5">
    <location>
        <begin position="72"/>
        <end position="97"/>
    </location>
</feature>
<evidence type="ECO:0000256" key="1">
    <source>
        <dbReference type="ARBA" id="ARBA00004141"/>
    </source>
</evidence>
<dbReference type="PROSITE" id="PS50261">
    <property type="entry name" value="G_PROTEIN_RECEP_F2_4"/>
    <property type="match status" value="1"/>
</dbReference>
<reference evidence="8" key="3">
    <citation type="submission" date="2015-06" db="UniProtKB">
        <authorList>
            <consortium name="EnsemblMetazoa"/>
        </authorList>
    </citation>
    <scope>IDENTIFICATION</scope>
</reference>
<evidence type="ECO:0000313" key="9">
    <source>
        <dbReference type="Proteomes" id="UP000015101"/>
    </source>
</evidence>
<dbReference type="CTD" id="20195752"/>
<feature type="transmembrane region" description="Helical" evidence="5">
    <location>
        <begin position="117"/>
        <end position="135"/>
    </location>
</feature>
<dbReference type="InParanoid" id="T1EGQ2"/>
<keyword evidence="3 5" id="KW-1133">Transmembrane helix</keyword>
<reference evidence="9" key="1">
    <citation type="submission" date="2012-12" db="EMBL/GenBank/DDBJ databases">
        <authorList>
            <person name="Hellsten U."/>
            <person name="Grimwood J."/>
            <person name="Chapman J.A."/>
            <person name="Shapiro H."/>
            <person name="Aerts A."/>
            <person name="Otillar R.P."/>
            <person name="Terry A.Y."/>
            <person name="Boore J.L."/>
            <person name="Simakov O."/>
            <person name="Marletaz F."/>
            <person name="Cho S.-J."/>
            <person name="Edsinger-Gonzales E."/>
            <person name="Havlak P."/>
            <person name="Kuo D.-H."/>
            <person name="Larsson T."/>
            <person name="Lv J."/>
            <person name="Arendt D."/>
            <person name="Savage R."/>
            <person name="Osoegawa K."/>
            <person name="de Jong P."/>
            <person name="Lindberg D.R."/>
            <person name="Seaver E.C."/>
            <person name="Weisblat D.A."/>
            <person name="Putnam N.H."/>
            <person name="Grigoriev I.V."/>
            <person name="Rokhsar D.S."/>
        </authorList>
    </citation>
    <scope>NUCLEOTIDE SEQUENCE</scope>
</reference>
<reference evidence="7 9" key="2">
    <citation type="journal article" date="2013" name="Nature">
        <title>Insights into bilaterian evolution from three spiralian genomes.</title>
        <authorList>
            <person name="Simakov O."/>
            <person name="Marletaz F."/>
            <person name="Cho S.J."/>
            <person name="Edsinger-Gonzales E."/>
            <person name="Havlak P."/>
            <person name="Hellsten U."/>
            <person name="Kuo D.H."/>
            <person name="Larsson T."/>
            <person name="Lv J."/>
            <person name="Arendt D."/>
            <person name="Savage R."/>
            <person name="Osoegawa K."/>
            <person name="de Jong P."/>
            <person name="Grimwood J."/>
            <person name="Chapman J.A."/>
            <person name="Shapiro H."/>
            <person name="Aerts A."/>
            <person name="Otillar R.P."/>
            <person name="Terry A.Y."/>
            <person name="Boore J.L."/>
            <person name="Grigoriev I.V."/>
            <person name="Lindberg D.R."/>
            <person name="Seaver E.C."/>
            <person name="Weisblat D.A."/>
            <person name="Putnam N.H."/>
            <person name="Rokhsar D.S."/>
        </authorList>
    </citation>
    <scope>NUCLEOTIDE SEQUENCE</scope>
</reference>
<dbReference type="PANTHER" id="PTHR45620:SF15">
    <property type="entry name" value="DIURETIC HORMONE 44 RECEPTOR 1-RELATED"/>
    <property type="match status" value="1"/>
</dbReference>
<dbReference type="STRING" id="6412.T1EGQ2"/>
<sequence>MLVEGLYLHTMIVWTLLLQQLKFWHYCLIGWGIPAAVVALWSAAKTIFTNQATTTESDLNCWLPEQIWRIDYITLVPIFVVLLVNSFFLASIVWVLITKLRSSNPGQSGLYKKATKATFVLFPLLGLTYLLLLWTGDKHDIFFSCLNAILHSTQGLFVSTVYCFLNSEVRKVLRKHFERWRDNHSTHLQHSQ</sequence>
<dbReference type="GO" id="GO:0016020">
    <property type="term" value="C:membrane"/>
    <property type="evidence" value="ECO:0007669"/>
    <property type="project" value="UniProtKB-SubCell"/>
</dbReference>
<evidence type="ECO:0000313" key="8">
    <source>
        <dbReference type="EnsemblMetazoa" id="HelroP120609"/>
    </source>
</evidence>
<proteinExistence type="predicted"/>
<accession>T1EGQ2</accession>
<evidence type="ECO:0000259" key="6">
    <source>
        <dbReference type="PROSITE" id="PS50261"/>
    </source>
</evidence>